<organism evidence="3">
    <name type="scientific">bioreactor metagenome</name>
    <dbReference type="NCBI Taxonomy" id="1076179"/>
    <lineage>
        <taxon>unclassified sequences</taxon>
        <taxon>metagenomes</taxon>
        <taxon>ecological metagenomes</taxon>
    </lineage>
</organism>
<evidence type="ECO:0000313" key="3">
    <source>
        <dbReference type="EMBL" id="MPL65870.1"/>
    </source>
</evidence>
<sequence length="366" mass="39107">MRNDGKPAVVVGAGPAGLCAAIELKKAGAPVVLMDENAKPGGQLFKQIHKFFGSREHKAGIRGFDIGKELLAESLRLGIDVRLKTEVVGIESGLKVWAVEDRSKSYTLDAGKLILATGATENALSFPGWTLPGVMTAGCAQTLINVHRVLPGKKVLMVGSGNVGVIVAYQLMQAGARVAAVIEALPRLGGYGVHTAKVRRAGVAFHCSTTILRAEGKEGVEKAVIAKIDEKFRPIPGTEQILDVDTICLAVGLTPSIELSCLAGCRQIYVPELGGNMPAHDDYMRSSNESVYVVGDIAGVEEASTAMEEGRLAGLHAAWAMGYMDDQTMKTRTNETRERLQALRQGVFGQKRFAAKERILAMRKDA</sequence>
<dbReference type="SUPFAM" id="SSF51905">
    <property type="entry name" value="FAD/NAD(P)-binding domain"/>
    <property type="match status" value="1"/>
</dbReference>
<protein>
    <submittedName>
        <fullName evidence="3">Hydrogen cyanide synthase subunit HcnB</fullName>
        <ecNumber evidence="3">1.4.99.5</ecNumber>
    </submittedName>
</protein>
<accession>A0A644TG84</accession>
<name>A0A644TG84_9ZZZZ</name>
<dbReference type="InterPro" id="IPR036188">
    <property type="entry name" value="FAD/NAD-bd_sf"/>
</dbReference>
<feature type="domain" description="FAD/NAD(P)-binding" evidence="2">
    <location>
        <begin position="8"/>
        <end position="310"/>
    </location>
</feature>
<keyword evidence="1 3" id="KW-0560">Oxidoreductase</keyword>
<reference evidence="3" key="1">
    <citation type="submission" date="2019-08" db="EMBL/GenBank/DDBJ databases">
        <authorList>
            <person name="Kucharzyk K."/>
            <person name="Murdoch R.W."/>
            <person name="Higgins S."/>
            <person name="Loffler F."/>
        </authorList>
    </citation>
    <scope>NUCLEOTIDE SEQUENCE</scope>
</reference>
<dbReference type="PRINTS" id="PR00411">
    <property type="entry name" value="PNDRDTASEI"/>
</dbReference>
<proteinExistence type="predicted"/>
<evidence type="ECO:0000256" key="1">
    <source>
        <dbReference type="ARBA" id="ARBA00023002"/>
    </source>
</evidence>
<dbReference type="EC" id="1.4.99.5" evidence="3"/>
<dbReference type="AlphaFoldDB" id="A0A644TG84"/>
<dbReference type="Pfam" id="PF07992">
    <property type="entry name" value="Pyr_redox_2"/>
    <property type="match status" value="1"/>
</dbReference>
<gene>
    <name evidence="3" type="primary">hcnB_1</name>
    <name evidence="3" type="ORF">SDC9_11535</name>
</gene>
<dbReference type="InterPro" id="IPR023753">
    <property type="entry name" value="FAD/NAD-binding_dom"/>
</dbReference>
<dbReference type="EMBL" id="VSSQ01000030">
    <property type="protein sequence ID" value="MPL65870.1"/>
    <property type="molecule type" value="Genomic_DNA"/>
</dbReference>
<evidence type="ECO:0000259" key="2">
    <source>
        <dbReference type="Pfam" id="PF07992"/>
    </source>
</evidence>
<dbReference type="Gene3D" id="3.50.50.60">
    <property type="entry name" value="FAD/NAD(P)-binding domain"/>
    <property type="match status" value="2"/>
</dbReference>
<dbReference type="PRINTS" id="PR00368">
    <property type="entry name" value="FADPNR"/>
</dbReference>
<dbReference type="InterPro" id="IPR051691">
    <property type="entry name" value="Metab_Enz_Cyan_OpOx_G3PDH"/>
</dbReference>
<dbReference type="PANTHER" id="PTHR42949">
    <property type="entry name" value="ANAEROBIC GLYCEROL-3-PHOSPHATE DEHYDROGENASE SUBUNIT B"/>
    <property type="match status" value="1"/>
</dbReference>
<dbReference type="GO" id="GO:0050622">
    <property type="term" value="F:glycine dehydrogenase (cyanide-forming) activity"/>
    <property type="evidence" value="ECO:0007669"/>
    <property type="project" value="UniProtKB-EC"/>
</dbReference>
<comment type="caution">
    <text evidence="3">The sequence shown here is derived from an EMBL/GenBank/DDBJ whole genome shotgun (WGS) entry which is preliminary data.</text>
</comment>
<dbReference type="PANTHER" id="PTHR42949:SF3">
    <property type="entry name" value="ANAEROBIC GLYCEROL-3-PHOSPHATE DEHYDROGENASE SUBUNIT B"/>
    <property type="match status" value="1"/>
</dbReference>